<protein>
    <submittedName>
        <fullName evidence="1">Uncharacterized protein</fullName>
    </submittedName>
</protein>
<gene>
    <name evidence="1" type="ORF">DY000_02040501</name>
</gene>
<evidence type="ECO:0000313" key="1">
    <source>
        <dbReference type="EMBL" id="KAF3530798.1"/>
    </source>
</evidence>
<organism evidence="1 2">
    <name type="scientific">Brassica cretica</name>
    <name type="common">Mustard</name>
    <dbReference type="NCBI Taxonomy" id="69181"/>
    <lineage>
        <taxon>Eukaryota</taxon>
        <taxon>Viridiplantae</taxon>
        <taxon>Streptophyta</taxon>
        <taxon>Embryophyta</taxon>
        <taxon>Tracheophyta</taxon>
        <taxon>Spermatophyta</taxon>
        <taxon>Magnoliopsida</taxon>
        <taxon>eudicotyledons</taxon>
        <taxon>Gunneridae</taxon>
        <taxon>Pentapetalae</taxon>
        <taxon>rosids</taxon>
        <taxon>malvids</taxon>
        <taxon>Brassicales</taxon>
        <taxon>Brassicaceae</taxon>
        <taxon>Brassiceae</taxon>
        <taxon>Brassica</taxon>
    </lineage>
</organism>
<dbReference type="Proteomes" id="UP000266723">
    <property type="component" value="Unassembled WGS sequence"/>
</dbReference>
<keyword evidence="2" id="KW-1185">Reference proteome</keyword>
<evidence type="ECO:0000313" key="2">
    <source>
        <dbReference type="Proteomes" id="UP000266723"/>
    </source>
</evidence>
<proteinExistence type="predicted"/>
<sequence>MPLRNCHHIADNLLRQAESNCPFCHQMRYWVLGLIPSPGTALPGEVDRCLTGSRHLDTPEFEKVSTQEERKTFVEKLDEACIIYLLNSMCKIGFTWTEKIVTNLGEVPLRSKKKIVSDKLYRALYSKILLPYHEFFQGKLNFKASVFLCFHHITLILVHQCAIITLGIWRSHDRTPREIPVASTDEINTVSEEAGGVTAELGVAANANYCINQSDT</sequence>
<accession>A0ABQ7BEW9</accession>
<comment type="caution">
    <text evidence="1">The sequence shown here is derived from an EMBL/GenBank/DDBJ whole genome shotgun (WGS) entry which is preliminary data.</text>
</comment>
<reference evidence="1 2" key="1">
    <citation type="journal article" date="2020" name="BMC Genomics">
        <title>Intraspecific diversification of the crop wild relative Brassica cretica Lam. using demographic model selection.</title>
        <authorList>
            <person name="Kioukis A."/>
            <person name="Michalopoulou V.A."/>
            <person name="Briers L."/>
            <person name="Pirintsos S."/>
            <person name="Studholme D.J."/>
            <person name="Pavlidis P."/>
            <person name="Sarris P.F."/>
        </authorList>
    </citation>
    <scope>NUCLEOTIDE SEQUENCE [LARGE SCALE GENOMIC DNA]</scope>
    <source>
        <strain evidence="2">cv. PFS-1207/04</strain>
    </source>
</reference>
<name>A0ABQ7BEW9_BRACR</name>
<dbReference type="EMBL" id="QGKV02001507">
    <property type="protein sequence ID" value="KAF3530798.1"/>
    <property type="molecule type" value="Genomic_DNA"/>
</dbReference>